<evidence type="ECO:0000313" key="4">
    <source>
        <dbReference type="Proteomes" id="UP000283530"/>
    </source>
</evidence>
<protein>
    <submittedName>
        <fullName evidence="3">Rab-GTPase-TBC domain-containing protein</fullName>
    </submittedName>
</protein>
<dbReference type="InterPro" id="IPR000195">
    <property type="entry name" value="Rab-GAP-TBC_dom"/>
</dbReference>
<evidence type="ECO:0000259" key="2">
    <source>
        <dbReference type="PROSITE" id="PS50086"/>
    </source>
</evidence>
<dbReference type="STRING" id="337451.A0A3S3MQ21"/>
<evidence type="ECO:0000256" key="1">
    <source>
        <dbReference type="SAM" id="MobiDB-lite"/>
    </source>
</evidence>
<keyword evidence="4" id="KW-1185">Reference proteome</keyword>
<dbReference type="SUPFAM" id="SSF47923">
    <property type="entry name" value="Ypt/Rab-GAP domain of gyp1p"/>
    <property type="match status" value="2"/>
</dbReference>
<dbReference type="PANTHER" id="PTHR22957:SF507">
    <property type="entry name" value="OS08G0547200 PROTEIN"/>
    <property type="match status" value="1"/>
</dbReference>
<sequence length="440" mass="50967">MNLKQVSALTKNFETPWFKSFKATWFHQRRRFALSPQQWRKLFTPEGKLQDIVEFLKIIRTDVSIMFLRFVYSGFIYWNTWSYDLIPLISGEFLVQGVDPSIRAEVWPFLLGIKEYENLRSRVRQLSKQGNGEGYSVHLHSDSTTDEAIPNHGEKNDPNYTKNKSVKESNYKAQTAEDFTTSKTSIRLDALRANAEWIAYSPSLATVPEGQARGFADDVGLQDYGNLEPGRIFHAARLVAILEAYALYDPEIGYAQGMCDLLAPIITVMQEDYEAFWCLVGFMRKAHHNFRIDQAGIWRQLDIVSKIIRLKDLDLYRHLKMLGAEDCFFVYRMLVVLFRRELSFEQTLCLWEVMWSNQAALRAGIRELALGQTTLQAPLTDDLLLYAIAACVLQKRKVIIEEYSSMDEILRFCNHMGEQLNIWKLLDQARDLVVTLQDKI</sequence>
<accession>A0A3S3MQ21</accession>
<reference evidence="3 4" key="1">
    <citation type="journal article" date="2019" name="Nat. Plants">
        <title>Stout camphor tree genome fills gaps in understanding of flowering plant genome evolution.</title>
        <authorList>
            <person name="Chaw S.M."/>
            <person name="Liu Y.C."/>
            <person name="Wu Y.W."/>
            <person name="Wang H.Y."/>
            <person name="Lin C.I."/>
            <person name="Wu C.S."/>
            <person name="Ke H.M."/>
            <person name="Chang L.Y."/>
            <person name="Hsu C.Y."/>
            <person name="Yang H.T."/>
            <person name="Sudianto E."/>
            <person name="Hsu M.H."/>
            <person name="Wu K.P."/>
            <person name="Wang L.N."/>
            <person name="Leebens-Mack J.H."/>
            <person name="Tsai I.J."/>
        </authorList>
    </citation>
    <scope>NUCLEOTIDE SEQUENCE [LARGE SCALE GENOMIC DNA]</scope>
    <source>
        <strain evidence="4">cv. Chaw 1501</strain>
        <tissue evidence="3">Young leaves</tissue>
    </source>
</reference>
<gene>
    <name evidence="3" type="ORF">CKAN_01661200</name>
</gene>
<dbReference type="OrthoDB" id="10264062at2759"/>
<dbReference type="Proteomes" id="UP000283530">
    <property type="component" value="Unassembled WGS sequence"/>
</dbReference>
<dbReference type="PANTHER" id="PTHR22957">
    <property type="entry name" value="TBC1 DOMAIN FAMILY MEMBER GTPASE-ACTIVATING PROTEIN"/>
    <property type="match status" value="1"/>
</dbReference>
<feature type="region of interest" description="Disordered" evidence="1">
    <location>
        <begin position="142"/>
        <end position="169"/>
    </location>
</feature>
<name>A0A3S3MQ21_9MAGN</name>
<dbReference type="Pfam" id="PF00566">
    <property type="entry name" value="RabGAP-TBC"/>
    <property type="match status" value="1"/>
</dbReference>
<dbReference type="Gene3D" id="1.10.472.80">
    <property type="entry name" value="Ypt/Rab-GAP domain of gyp1p, domain 3"/>
    <property type="match status" value="1"/>
</dbReference>
<dbReference type="Gene3D" id="1.10.8.270">
    <property type="entry name" value="putative rabgap domain of human tbc1 domain family member 14 like domains"/>
    <property type="match status" value="1"/>
</dbReference>
<evidence type="ECO:0000313" key="3">
    <source>
        <dbReference type="EMBL" id="RWR87658.1"/>
    </source>
</evidence>
<dbReference type="GO" id="GO:0005096">
    <property type="term" value="F:GTPase activator activity"/>
    <property type="evidence" value="ECO:0007669"/>
    <property type="project" value="TreeGrafter"/>
</dbReference>
<feature type="domain" description="Rab-GAP TBC" evidence="2">
    <location>
        <begin position="97"/>
        <end position="358"/>
    </location>
</feature>
<organism evidence="3 4">
    <name type="scientific">Cinnamomum micranthum f. kanehirae</name>
    <dbReference type="NCBI Taxonomy" id="337451"/>
    <lineage>
        <taxon>Eukaryota</taxon>
        <taxon>Viridiplantae</taxon>
        <taxon>Streptophyta</taxon>
        <taxon>Embryophyta</taxon>
        <taxon>Tracheophyta</taxon>
        <taxon>Spermatophyta</taxon>
        <taxon>Magnoliopsida</taxon>
        <taxon>Magnoliidae</taxon>
        <taxon>Laurales</taxon>
        <taxon>Lauraceae</taxon>
        <taxon>Cinnamomum</taxon>
    </lineage>
</organism>
<dbReference type="InterPro" id="IPR035969">
    <property type="entry name" value="Rab-GAP_TBC_sf"/>
</dbReference>
<proteinExistence type="predicted"/>
<dbReference type="EMBL" id="QPKB01000006">
    <property type="protein sequence ID" value="RWR87658.1"/>
    <property type="molecule type" value="Genomic_DNA"/>
</dbReference>
<comment type="caution">
    <text evidence="3">The sequence shown here is derived from an EMBL/GenBank/DDBJ whole genome shotgun (WGS) entry which is preliminary data.</text>
</comment>
<dbReference type="PROSITE" id="PS50086">
    <property type="entry name" value="TBC_RABGAP"/>
    <property type="match status" value="1"/>
</dbReference>
<dbReference type="AlphaFoldDB" id="A0A3S3MQ21"/>
<dbReference type="SMART" id="SM00164">
    <property type="entry name" value="TBC"/>
    <property type="match status" value="1"/>
</dbReference>